<sequence>MSALLQTTSPRSQGYGAVSDALEKRATGRGMGDASFVSRLLFSYANLMFAVGNKRQLNMDDIWELEGENESATALKKFKKRFDTRNSSILRAIVSEYGLACVLCSFAALFSAGCAVFAPAVLHHVIDAFTAPEIDAQDLAVWLSAFFASRVLNAIVSAQMAFYLELFSLRLTVALKSLLFQKALRRSVQGKNNAKAVEIANLYAADVNNILWVAFQVNSMWILPLQIGVVIYMLYSVIDLAAFAGLAMIFVSLVVSYFIAQRIGTVYMNVMTREDNRLKAIKEVFGAIQIVKLNAWESKFAEKIHKLRAFELEAVQQFMYAASATVLVLWTSPIFVSTVSFAVYSLALDQTLTAAKVFTAMALFNAVRDPLRDLPSVIQSFSQAKVSLNRVNEFFALEECNPENVIRDDSTQPKDTVVAIEDGTFGWSSDTPVLRNLSLQIKKGDLVVVHGAVGSGKSSFCSALLGEMSKMSGSVFVRGRVAYYSQQPWIQNMTVRENILFDAPFDPVRYQNVLDACGLLPDLKQLSGGDATEIGQKGINISGGQKARVSLARACYSDADFFILDSPLAAVDAVVQSEIFSKCICELLGSKTVVLVTHNPDIIAAKAANFKLLVENGQVTAERKPITKPRSFYASKLSPRKIIEAHEHDYKESDTTKADAGKLVDDEERENGRVSTDIYVKYLDAIGGVKICVLLILIQALWQAFQISSDLWLSHWTGGKLGAYDEEETERNMTTYSLLCAGSALMVFARAVCISLLGLRASRTLFEAMTQSLLHAPLRFFDANPIGRVVNRYGDDITSLDFTVPMYGSSLFATFFFTVCQLVTAIYVVNFLGVLIVPLAYMYVSVASFYLAPSREVSRLLKVASSPVLSHVTQSEEGAITIRAFGQTYIDHMVEENLKRITVNNRVWFAETVTAQWFKVRIQLLGAGVVIVVVSALVYLRESLSPGLVGVAFTYALSVDTSLARLVQTWSSLEIGMVGPERILEYASIRSEGKVNALVIEPSAEWPRHGTIKFDNVVFSYKEGAPAVLKGLSFDIKNNEKIGIVGRTGAGKSSLTMALFRINELDTGRILIDGEDISTMPLRSLRSKLSIIPQAPVLFKGTLRAYMDPFDEFTDADIWSAFEKVEMKEQIGALENQLSYELSENGENFSVGERQMLCMARALLTQTRIVVMDEATASIDHATEKKLQTMIDRDFKDATVLTIAHRLATVLDSDRIMVLSDGKVVEFDSPGNLVQNPKGVFYQLAKEGGYLDQLL</sequence>
<dbReference type="GO" id="GO:0140359">
    <property type="term" value="F:ABC-type transporter activity"/>
    <property type="evidence" value="ECO:0007669"/>
    <property type="project" value="InterPro"/>
</dbReference>
<dbReference type="EnsemblProtists" id="PYU1_T006566">
    <property type="protein sequence ID" value="PYU1_T006566"/>
    <property type="gene ID" value="PYU1_G006554"/>
</dbReference>
<comment type="subcellular location">
    <subcellularLocation>
        <location evidence="1">Vacuole membrane</location>
        <topology evidence="1">Multi-pass membrane protein</topology>
    </subcellularLocation>
</comment>
<feature type="domain" description="ABC transporter" evidence="11">
    <location>
        <begin position="418"/>
        <end position="641"/>
    </location>
</feature>
<keyword evidence="5" id="KW-0677">Repeat</keyword>
<dbReference type="InterPro" id="IPR044746">
    <property type="entry name" value="ABCC_6TM_D1"/>
</dbReference>
<keyword evidence="6" id="KW-0547">Nucleotide-binding</keyword>
<dbReference type="GO" id="GO:0016887">
    <property type="term" value="F:ATP hydrolysis activity"/>
    <property type="evidence" value="ECO:0007669"/>
    <property type="project" value="InterPro"/>
</dbReference>
<dbReference type="CDD" id="cd18579">
    <property type="entry name" value="ABC_6TM_ABCC_D1"/>
    <property type="match status" value="1"/>
</dbReference>
<proteinExistence type="inferred from homology"/>
<name>K3WNM4_GLOUD</name>
<evidence type="ECO:0000256" key="9">
    <source>
        <dbReference type="ARBA" id="ARBA00023136"/>
    </source>
</evidence>
<evidence type="ECO:0000256" key="1">
    <source>
        <dbReference type="ARBA" id="ARBA00004128"/>
    </source>
</evidence>
<dbReference type="SUPFAM" id="SSF90123">
    <property type="entry name" value="ABC transporter transmembrane region"/>
    <property type="match status" value="2"/>
</dbReference>
<dbReference type="InterPro" id="IPR044726">
    <property type="entry name" value="ABCC_6TM_D2"/>
</dbReference>
<organism evidence="13 14">
    <name type="scientific">Globisporangium ultimum (strain ATCC 200006 / CBS 805.95 / DAOM BR144)</name>
    <name type="common">Pythium ultimum</name>
    <dbReference type="NCBI Taxonomy" id="431595"/>
    <lineage>
        <taxon>Eukaryota</taxon>
        <taxon>Sar</taxon>
        <taxon>Stramenopiles</taxon>
        <taxon>Oomycota</taxon>
        <taxon>Peronosporomycetes</taxon>
        <taxon>Pythiales</taxon>
        <taxon>Pythiaceae</taxon>
        <taxon>Globisporangium</taxon>
    </lineage>
</organism>
<evidence type="ECO:0000259" key="12">
    <source>
        <dbReference type="PROSITE" id="PS50929"/>
    </source>
</evidence>
<feature type="domain" description="ABC transmembrane type-1" evidence="12">
    <location>
        <begin position="693"/>
        <end position="974"/>
    </location>
</feature>
<dbReference type="OMA" id="KNPRQGA"/>
<dbReference type="InterPro" id="IPR003593">
    <property type="entry name" value="AAA+_ATPase"/>
</dbReference>
<dbReference type="Proteomes" id="UP000019132">
    <property type="component" value="Unassembled WGS sequence"/>
</dbReference>
<dbReference type="Gene3D" id="3.40.50.300">
    <property type="entry name" value="P-loop containing nucleotide triphosphate hydrolases"/>
    <property type="match status" value="2"/>
</dbReference>
<evidence type="ECO:0000256" key="3">
    <source>
        <dbReference type="ARBA" id="ARBA00022448"/>
    </source>
</evidence>
<dbReference type="PROSITE" id="PS50893">
    <property type="entry name" value="ABC_TRANSPORTER_2"/>
    <property type="match status" value="2"/>
</dbReference>
<dbReference type="CDD" id="cd03244">
    <property type="entry name" value="ABCC_MRP_domain2"/>
    <property type="match status" value="1"/>
</dbReference>
<dbReference type="Pfam" id="PF00664">
    <property type="entry name" value="ABC_membrane"/>
    <property type="match status" value="2"/>
</dbReference>
<evidence type="ECO:0000256" key="8">
    <source>
        <dbReference type="ARBA" id="ARBA00022989"/>
    </source>
</evidence>
<feature type="transmembrane region" description="Helical" evidence="10">
    <location>
        <begin position="318"/>
        <end position="344"/>
    </location>
</feature>
<dbReference type="PROSITE" id="PS00211">
    <property type="entry name" value="ABC_TRANSPORTER_1"/>
    <property type="match status" value="1"/>
</dbReference>
<dbReference type="PROSITE" id="PS50929">
    <property type="entry name" value="ABC_TM1F"/>
    <property type="match status" value="2"/>
</dbReference>
<dbReference type="PANTHER" id="PTHR24223:SF443">
    <property type="entry name" value="MULTIDRUG-RESISTANCE LIKE PROTEIN 1, ISOFORM I"/>
    <property type="match status" value="1"/>
</dbReference>
<evidence type="ECO:0000256" key="5">
    <source>
        <dbReference type="ARBA" id="ARBA00022737"/>
    </source>
</evidence>
<feature type="transmembrane region" description="Helical" evidence="10">
    <location>
        <begin position="142"/>
        <end position="164"/>
    </location>
</feature>
<dbReference type="PANTHER" id="PTHR24223">
    <property type="entry name" value="ATP-BINDING CASSETTE SUB-FAMILY C"/>
    <property type="match status" value="1"/>
</dbReference>
<feature type="transmembrane region" description="Helical" evidence="10">
    <location>
        <begin position="240"/>
        <end position="260"/>
    </location>
</feature>
<evidence type="ECO:0000256" key="6">
    <source>
        <dbReference type="ARBA" id="ARBA00022741"/>
    </source>
</evidence>
<dbReference type="InterPro" id="IPR011527">
    <property type="entry name" value="ABC1_TM_dom"/>
</dbReference>
<dbReference type="FunFam" id="1.20.1560.10:FF:000006">
    <property type="entry name" value="ATP-binding cassette, sub-family C (CFTR/MRP), member 9"/>
    <property type="match status" value="1"/>
</dbReference>
<dbReference type="SUPFAM" id="SSF52540">
    <property type="entry name" value="P-loop containing nucleoside triphosphate hydrolases"/>
    <property type="match status" value="2"/>
</dbReference>
<dbReference type="InParanoid" id="K3WNM4"/>
<reference evidence="13" key="3">
    <citation type="submission" date="2015-02" db="UniProtKB">
        <authorList>
            <consortium name="EnsemblProtists"/>
        </authorList>
    </citation>
    <scope>IDENTIFICATION</scope>
    <source>
        <strain evidence="13">DAOM BR144</strain>
    </source>
</reference>
<dbReference type="CDD" id="cd18580">
    <property type="entry name" value="ABC_6TM_ABCC_D2"/>
    <property type="match status" value="1"/>
</dbReference>
<dbReference type="HOGENOM" id="CLU_000604_27_3_1"/>
<dbReference type="STRING" id="431595.K3WNM4"/>
<dbReference type="FunCoup" id="K3WNM4">
    <property type="interactions" value="3"/>
</dbReference>
<feature type="transmembrane region" description="Helical" evidence="10">
    <location>
        <begin position="210"/>
        <end position="234"/>
    </location>
</feature>
<dbReference type="InterPro" id="IPR050173">
    <property type="entry name" value="ABC_transporter_C-like"/>
</dbReference>
<dbReference type="VEuPathDB" id="FungiDB:PYU1_G006554"/>
<dbReference type="CDD" id="cd03250">
    <property type="entry name" value="ABCC_MRP_domain1"/>
    <property type="match status" value="1"/>
</dbReference>
<keyword evidence="9 10" id="KW-0472">Membrane</keyword>
<dbReference type="FunFam" id="3.40.50.300:FF:000610">
    <property type="entry name" value="Multidrug resistance-associated ABC transporter"/>
    <property type="match status" value="1"/>
</dbReference>
<feature type="domain" description="ABC transmembrane type-1" evidence="12">
    <location>
        <begin position="102"/>
        <end position="383"/>
    </location>
</feature>
<dbReference type="FunFam" id="3.40.50.300:FF:000997">
    <property type="entry name" value="Multidrug resistance-associated protein 1"/>
    <property type="match status" value="1"/>
</dbReference>
<dbReference type="eggNOG" id="KOG0054">
    <property type="taxonomic scope" value="Eukaryota"/>
</dbReference>
<dbReference type="AlphaFoldDB" id="K3WNM4"/>
<dbReference type="GO" id="GO:0005774">
    <property type="term" value="C:vacuolar membrane"/>
    <property type="evidence" value="ECO:0007669"/>
    <property type="project" value="UniProtKB-SubCell"/>
</dbReference>
<dbReference type="GO" id="GO:0005524">
    <property type="term" value="F:ATP binding"/>
    <property type="evidence" value="ECO:0007669"/>
    <property type="project" value="UniProtKB-KW"/>
</dbReference>
<evidence type="ECO:0000313" key="14">
    <source>
        <dbReference type="Proteomes" id="UP000019132"/>
    </source>
</evidence>
<dbReference type="InterPro" id="IPR036640">
    <property type="entry name" value="ABC1_TM_sf"/>
</dbReference>
<dbReference type="FunFam" id="1.20.1560.10:FF:000063">
    <property type="entry name" value="Multidrug resistance protein ABC transporter"/>
    <property type="match status" value="1"/>
</dbReference>
<dbReference type="InterPro" id="IPR017871">
    <property type="entry name" value="ABC_transporter-like_CS"/>
</dbReference>
<feature type="transmembrane region" description="Helical" evidence="10">
    <location>
        <begin position="97"/>
        <end position="122"/>
    </location>
</feature>
<dbReference type="InterPro" id="IPR027417">
    <property type="entry name" value="P-loop_NTPase"/>
</dbReference>
<dbReference type="InterPro" id="IPR003439">
    <property type="entry name" value="ABC_transporter-like_ATP-bd"/>
</dbReference>
<dbReference type="EMBL" id="GL376604">
    <property type="status" value="NOT_ANNOTATED_CDS"/>
    <property type="molecule type" value="Genomic_DNA"/>
</dbReference>
<protein>
    <submittedName>
        <fullName evidence="13">Uncharacterized protein</fullName>
    </submittedName>
</protein>
<comment type="similarity">
    <text evidence="2">Belongs to the ABC transporter superfamily. ABCC family. Conjugate transporter (TC 3.A.1.208) subfamily.</text>
</comment>
<evidence type="ECO:0000256" key="4">
    <source>
        <dbReference type="ARBA" id="ARBA00022692"/>
    </source>
</evidence>
<accession>K3WNM4</accession>
<keyword evidence="4 10" id="KW-0812">Transmembrane</keyword>
<keyword evidence="14" id="KW-1185">Reference proteome</keyword>
<evidence type="ECO:0000256" key="10">
    <source>
        <dbReference type="SAM" id="Phobius"/>
    </source>
</evidence>
<dbReference type="Pfam" id="PF00005">
    <property type="entry name" value="ABC_tran"/>
    <property type="match status" value="2"/>
</dbReference>
<feature type="domain" description="ABC transporter" evidence="11">
    <location>
        <begin position="1012"/>
        <end position="1246"/>
    </location>
</feature>
<dbReference type="Gene3D" id="1.20.1560.10">
    <property type="entry name" value="ABC transporter type 1, transmembrane domain"/>
    <property type="match status" value="2"/>
</dbReference>
<feature type="transmembrane region" description="Helical" evidence="10">
    <location>
        <begin position="811"/>
        <end position="829"/>
    </location>
</feature>
<keyword evidence="7" id="KW-0067">ATP-binding</keyword>
<evidence type="ECO:0000256" key="7">
    <source>
        <dbReference type="ARBA" id="ARBA00022840"/>
    </source>
</evidence>
<reference evidence="14" key="2">
    <citation type="submission" date="2010-04" db="EMBL/GenBank/DDBJ databases">
        <authorList>
            <person name="Buell R."/>
            <person name="Hamilton J."/>
            <person name="Hostetler J."/>
        </authorList>
    </citation>
    <scope>NUCLEOTIDE SEQUENCE [LARGE SCALE GENOMIC DNA]</scope>
    <source>
        <strain evidence="14">DAOM:BR144</strain>
    </source>
</reference>
<keyword evidence="3" id="KW-0813">Transport</keyword>
<evidence type="ECO:0000256" key="2">
    <source>
        <dbReference type="ARBA" id="ARBA00009726"/>
    </source>
</evidence>
<keyword evidence="8 10" id="KW-1133">Transmembrane helix</keyword>
<dbReference type="SMART" id="SM00382">
    <property type="entry name" value="AAA"/>
    <property type="match status" value="2"/>
</dbReference>
<reference evidence="14" key="1">
    <citation type="journal article" date="2010" name="Genome Biol.">
        <title>Genome sequence of the necrotrophic plant pathogen Pythium ultimum reveals original pathogenicity mechanisms and effector repertoire.</title>
        <authorList>
            <person name="Levesque C.A."/>
            <person name="Brouwer H."/>
            <person name="Cano L."/>
            <person name="Hamilton J.P."/>
            <person name="Holt C."/>
            <person name="Huitema E."/>
            <person name="Raffaele S."/>
            <person name="Robideau G.P."/>
            <person name="Thines M."/>
            <person name="Win J."/>
            <person name="Zerillo M.M."/>
            <person name="Beakes G.W."/>
            <person name="Boore J.L."/>
            <person name="Busam D."/>
            <person name="Dumas B."/>
            <person name="Ferriera S."/>
            <person name="Fuerstenberg S.I."/>
            <person name="Gachon C.M."/>
            <person name="Gaulin E."/>
            <person name="Govers F."/>
            <person name="Grenville-Briggs L."/>
            <person name="Horner N."/>
            <person name="Hostetler J."/>
            <person name="Jiang R.H."/>
            <person name="Johnson J."/>
            <person name="Krajaejun T."/>
            <person name="Lin H."/>
            <person name="Meijer H.J."/>
            <person name="Moore B."/>
            <person name="Morris P."/>
            <person name="Phuntmart V."/>
            <person name="Puiu D."/>
            <person name="Shetty J."/>
            <person name="Stajich J.E."/>
            <person name="Tripathy S."/>
            <person name="Wawra S."/>
            <person name="van West P."/>
            <person name="Whitty B.R."/>
            <person name="Coutinho P.M."/>
            <person name="Henrissat B."/>
            <person name="Martin F."/>
            <person name="Thomas P.D."/>
            <person name="Tyler B.M."/>
            <person name="De Vries R.P."/>
            <person name="Kamoun S."/>
            <person name="Yandell M."/>
            <person name="Tisserat N."/>
            <person name="Buell C.R."/>
        </authorList>
    </citation>
    <scope>NUCLEOTIDE SEQUENCE</scope>
    <source>
        <strain evidence="14">DAOM:BR144</strain>
    </source>
</reference>
<evidence type="ECO:0000259" key="11">
    <source>
        <dbReference type="PROSITE" id="PS50893"/>
    </source>
</evidence>
<feature type="transmembrane region" description="Helical" evidence="10">
    <location>
        <begin position="835"/>
        <end position="852"/>
    </location>
</feature>
<evidence type="ECO:0000313" key="13">
    <source>
        <dbReference type="EnsemblProtists" id="PYU1_T006566"/>
    </source>
</evidence>